<accession>A0A815PEK0</accession>
<dbReference type="Pfam" id="PF00018">
    <property type="entry name" value="SH3_1"/>
    <property type="match status" value="1"/>
</dbReference>
<dbReference type="Proteomes" id="UP000682733">
    <property type="component" value="Unassembled WGS sequence"/>
</dbReference>
<dbReference type="SUPFAM" id="SSF50044">
    <property type="entry name" value="SH3-domain"/>
    <property type="match status" value="1"/>
</dbReference>
<dbReference type="InterPro" id="IPR036028">
    <property type="entry name" value="SH3-like_dom_sf"/>
</dbReference>
<dbReference type="PROSITE" id="PS50002">
    <property type="entry name" value="SH3"/>
    <property type="match status" value="1"/>
</dbReference>
<dbReference type="Proteomes" id="UP000677228">
    <property type="component" value="Unassembled WGS sequence"/>
</dbReference>
<evidence type="ECO:0000313" key="7">
    <source>
        <dbReference type="EMBL" id="CAF4322003.1"/>
    </source>
</evidence>
<evidence type="ECO:0000313" key="6">
    <source>
        <dbReference type="EMBL" id="CAF3954612.1"/>
    </source>
</evidence>
<organism evidence="5 8">
    <name type="scientific">Didymodactylos carnosus</name>
    <dbReference type="NCBI Taxonomy" id="1234261"/>
    <lineage>
        <taxon>Eukaryota</taxon>
        <taxon>Metazoa</taxon>
        <taxon>Spiralia</taxon>
        <taxon>Gnathifera</taxon>
        <taxon>Rotifera</taxon>
        <taxon>Eurotatoria</taxon>
        <taxon>Bdelloidea</taxon>
        <taxon>Philodinida</taxon>
        <taxon>Philodinidae</taxon>
        <taxon>Didymodactylos</taxon>
    </lineage>
</organism>
<dbReference type="EMBL" id="CAJNOQ010019321">
    <property type="protein sequence ID" value="CAF1447733.1"/>
    <property type="molecule type" value="Genomic_DNA"/>
</dbReference>
<dbReference type="EMBL" id="CAJOBC010084768">
    <property type="protein sequence ID" value="CAF4322003.1"/>
    <property type="molecule type" value="Genomic_DNA"/>
</dbReference>
<evidence type="ECO:0000256" key="1">
    <source>
        <dbReference type="ARBA" id="ARBA00022443"/>
    </source>
</evidence>
<dbReference type="EMBL" id="CAJOBA010030405">
    <property type="protein sequence ID" value="CAF3954612.1"/>
    <property type="molecule type" value="Genomic_DNA"/>
</dbReference>
<evidence type="ECO:0000256" key="2">
    <source>
        <dbReference type="PROSITE-ProRule" id="PRU00192"/>
    </source>
</evidence>
<dbReference type="InterPro" id="IPR001452">
    <property type="entry name" value="SH3_domain"/>
</dbReference>
<keyword evidence="8" id="KW-1185">Reference proteome</keyword>
<feature type="domain" description="SH3" evidence="3">
    <location>
        <begin position="203"/>
        <end position="259"/>
    </location>
</feature>
<evidence type="ECO:0000313" key="8">
    <source>
        <dbReference type="Proteomes" id="UP000663829"/>
    </source>
</evidence>
<dbReference type="Gene3D" id="2.30.30.40">
    <property type="entry name" value="SH3 Domains"/>
    <property type="match status" value="1"/>
</dbReference>
<dbReference type="Proteomes" id="UP000681722">
    <property type="component" value="Unassembled WGS sequence"/>
</dbReference>
<dbReference type="OrthoDB" id="4680325at2759"/>
<evidence type="ECO:0000259" key="3">
    <source>
        <dbReference type="PROSITE" id="PS50002"/>
    </source>
</evidence>
<dbReference type="EMBL" id="CAJNOK010011830">
    <property type="protein sequence ID" value="CAF1149502.1"/>
    <property type="molecule type" value="Genomic_DNA"/>
</dbReference>
<evidence type="ECO:0000313" key="5">
    <source>
        <dbReference type="EMBL" id="CAF1447733.1"/>
    </source>
</evidence>
<dbReference type="AlphaFoldDB" id="A0A815PEK0"/>
<proteinExistence type="predicted"/>
<name>A0A815PEK0_9BILA</name>
<keyword evidence="1 2" id="KW-0728">SH3 domain</keyword>
<sequence length="259" mass="29740">MLQDIVQSINDKYSNVQKMEERTAKLFSRIQSVSYAMKKAMKKTIKKTPKLCGIAVEKNSSSSVYYSYTSTLSSVTNVNTDSISAISNCDSGISSSLPHSPLCPRRYDDELLLPYANESKINYMENELLTSRPQDDVDNIQSIYQHIYSLLPLAESSRHDNNNSDTLFFHQEDVTYALHEQQDDEQLFSSTRNDVEGPLTSTTIQIWHHVIRAYSAMFKQDLSVKKYEQIQIIRATHPHWLLVKNERNEQGYIPTDCLI</sequence>
<comment type="caution">
    <text evidence="5">The sequence shown here is derived from an EMBL/GenBank/DDBJ whole genome shotgun (WGS) entry which is preliminary data.</text>
</comment>
<dbReference type="Proteomes" id="UP000663829">
    <property type="component" value="Unassembled WGS sequence"/>
</dbReference>
<gene>
    <name evidence="5" type="ORF">GPM918_LOCUS34614</name>
    <name evidence="4" type="ORF">OVA965_LOCUS21532</name>
    <name evidence="7" type="ORF">SRO942_LOCUS35317</name>
    <name evidence="6" type="ORF">TMI583_LOCUS22202</name>
</gene>
<reference evidence="5" key="1">
    <citation type="submission" date="2021-02" db="EMBL/GenBank/DDBJ databases">
        <authorList>
            <person name="Nowell W R."/>
        </authorList>
    </citation>
    <scope>NUCLEOTIDE SEQUENCE</scope>
</reference>
<protein>
    <recommendedName>
        <fullName evidence="3">SH3 domain-containing protein</fullName>
    </recommendedName>
</protein>
<evidence type="ECO:0000313" key="4">
    <source>
        <dbReference type="EMBL" id="CAF1149502.1"/>
    </source>
</evidence>